<feature type="compositionally biased region" description="Basic and acidic residues" evidence="1">
    <location>
        <begin position="42"/>
        <end position="64"/>
    </location>
</feature>
<protein>
    <submittedName>
        <fullName evidence="2">Uncharacterized protein</fullName>
    </submittedName>
</protein>
<feature type="compositionally biased region" description="Basic and acidic residues" evidence="1">
    <location>
        <begin position="78"/>
        <end position="91"/>
    </location>
</feature>
<evidence type="ECO:0000313" key="2">
    <source>
        <dbReference type="EnsemblPlants" id="Bra013954.1-P"/>
    </source>
</evidence>
<accession>M4DBU4</accession>
<dbReference type="Gramene" id="Bra013954.1">
    <property type="protein sequence ID" value="Bra013954.1-P"/>
    <property type="gene ID" value="Bra013954"/>
</dbReference>
<reference evidence="2 3" key="1">
    <citation type="journal article" date="2011" name="Nat. Genet.">
        <title>The genome of the mesopolyploid crop species Brassica rapa.</title>
        <authorList>
            <consortium name="Brassica rapa Genome Sequencing Project Consortium"/>
            <person name="Wang X."/>
            <person name="Wang H."/>
            <person name="Wang J."/>
            <person name="Sun R."/>
            <person name="Wu J."/>
            <person name="Liu S."/>
            <person name="Bai Y."/>
            <person name="Mun J.H."/>
            <person name="Bancroft I."/>
            <person name="Cheng F."/>
            <person name="Huang S."/>
            <person name="Li X."/>
            <person name="Hua W."/>
            <person name="Wang J."/>
            <person name="Wang X."/>
            <person name="Freeling M."/>
            <person name="Pires J.C."/>
            <person name="Paterson A.H."/>
            <person name="Chalhoub B."/>
            <person name="Wang B."/>
            <person name="Hayward A."/>
            <person name="Sharpe A.G."/>
            <person name="Park B.S."/>
            <person name="Weisshaar B."/>
            <person name="Liu B."/>
            <person name="Li B."/>
            <person name="Liu B."/>
            <person name="Tong C."/>
            <person name="Song C."/>
            <person name="Duran C."/>
            <person name="Peng C."/>
            <person name="Geng C."/>
            <person name="Koh C."/>
            <person name="Lin C."/>
            <person name="Edwards D."/>
            <person name="Mu D."/>
            <person name="Shen D."/>
            <person name="Soumpourou E."/>
            <person name="Li F."/>
            <person name="Fraser F."/>
            <person name="Conant G."/>
            <person name="Lassalle G."/>
            <person name="King G.J."/>
            <person name="Bonnema G."/>
            <person name="Tang H."/>
            <person name="Wang H."/>
            <person name="Belcram H."/>
            <person name="Zhou H."/>
            <person name="Hirakawa H."/>
            <person name="Abe H."/>
            <person name="Guo H."/>
            <person name="Wang H."/>
            <person name="Jin H."/>
            <person name="Parkin I.A."/>
            <person name="Batley J."/>
            <person name="Kim J.S."/>
            <person name="Just J."/>
            <person name="Li J."/>
            <person name="Xu J."/>
            <person name="Deng J."/>
            <person name="Kim J.A."/>
            <person name="Li J."/>
            <person name="Yu J."/>
            <person name="Meng J."/>
            <person name="Wang J."/>
            <person name="Min J."/>
            <person name="Poulain J."/>
            <person name="Wang J."/>
            <person name="Hatakeyama K."/>
            <person name="Wu K."/>
            <person name="Wang L."/>
            <person name="Fang L."/>
            <person name="Trick M."/>
            <person name="Links M.G."/>
            <person name="Zhao M."/>
            <person name="Jin M."/>
            <person name="Ramchiary N."/>
            <person name="Drou N."/>
            <person name="Berkman P.J."/>
            <person name="Cai Q."/>
            <person name="Huang Q."/>
            <person name="Li R."/>
            <person name="Tabata S."/>
            <person name="Cheng S."/>
            <person name="Zhang S."/>
            <person name="Zhang S."/>
            <person name="Huang S."/>
            <person name="Sato S."/>
            <person name="Sun S."/>
            <person name="Kwon S.J."/>
            <person name="Choi S.R."/>
            <person name="Lee T.H."/>
            <person name="Fan W."/>
            <person name="Zhao X."/>
            <person name="Tan X."/>
            <person name="Xu X."/>
            <person name="Wang Y."/>
            <person name="Qiu Y."/>
            <person name="Yin Y."/>
            <person name="Li Y."/>
            <person name="Du Y."/>
            <person name="Liao Y."/>
            <person name="Lim Y."/>
            <person name="Narusaka Y."/>
            <person name="Wang Y."/>
            <person name="Wang Z."/>
            <person name="Li Z."/>
            <person name="Wang Z."/>
            <person name="Xiong Z."/>
            <person name="Zhang Z."/>
        </authorList>
    </citation>
    <scope>NUCLEOTIDE SEQUENCE [LARGE SCALE GENOMIC DNA]</scope>
    <source>
        <strain evidence="2 3">cv. Chiifu-401-42</strain>
    </source>
</reference>
<dbReference type="InParanoid" id="M4DBU4"/>
<reference evidence="2" key="3">
    <citation type="submission" date="2023-03" db="UniProtKB">
        <authorList>
            <consortium name="EnsemblPlants"/>
        </authorList>
    </citation>
    <scope>IDENTIFICATION</scope>
    <source>
        <strain evidence="2">cv. Chiifu-401-42</strain>
    </source>
</reference>
<feature type="compositionally biased region" description="Basic residues" evidence="1">
    <location>
        <begin position="94"/>
        <end position="130"/>
    </location>
</feature>
<sequence>MDQLDLIHALEPKRGRDTNPLVKPPQNFAGRKVINGGSNRHVPPETHRKQEPGIRDTTNDERNLAQHRQNRSSPEALKPPETKRKIDDRMNLKAQKHRSGKKKTNPRLTRSKAGRNHRRGRWIARVKSRRPHPEKG</sequence>
<dbReference type="Proteomes" id="UP000011750">
    <property type="component" value="Chromosome A01"/>
</dbReference>
<keyword evidence="3" id="KW-1185">Reference proteome</keyword>
<feature type="compositionally biased region" description="Basic and acidic residues" evidence="1">
    <location>
        <begin position="8"/>
        <end position="17"/>
    </location>
</feature>
<proteinExistence type="predicted"/>
<dbReference type="AlphaFoldDB" id="M4DBU4"/>
<name>M4DBU4_BRACM</name>
<feature type="region of interest" description="Disordered" evidence="1">
    <location>
        <begin position="1"/>
        <end position="136"/>
    </location>
</feature>
<organism evidence="2 3">
    <name type="scientific">Brassica campestris</name>
    <name type="common">Field mustard</name>
    <dbReference type="NCBI Taxonomy" id="3711"/>
    <lineage>
        <taxon>Eukaryota</taxon>
        <taxon>Viridiplantae</taxon>
        <taxon>Streptophyta</taxon>
        <taxon>Embryophyta</taxon>
        <taxon>Tracheophyta</taxon>
        <taxon>Spermatophyta</taxon>
        <taxon>Magnoliopsida</taxon>
        <taxon>eudicotyledons</taxon>
        <taxon>Gunneridae</taxon>
        <taxon>Pentapetalae</taxon>
        <taxon>rosids</taxon>
        <taxon>malvids</taxon>
        <taxon>Brassicales</taxon>
        <taxon>Brassicaceae</taxon>
        <taxon>Brassiceae</taxon>
        <taxon>Brassica</taxon>
    </lineage>
</organism>
<dbReference type="EnsemblPlants" id="Bra013954.1">
    <property type="protein sequence ID" value="Bra013954.1-P"/>
    <property type="gene ID" value="Bra013954"/>
</dbReference>
<dbReference type="HOGENOM" id="CLU_1878331_0_0_1"/>
<evidence type="ECO:0000256" key="1">
    <source>
        <dbReference type="SAM" id="MobiDB-lite"/>
    </source>
</evidence>
<evidence type="ECO:0000313" key="3">
    <source>
        <dbReference type="Proteomes" id="UP000011750"/>
    </source>
</evidence>
<reference evidence="2 3" key="2">
    <citation type="journal article" date="2018" name="Hortic Res">
        <title>Improved Brassica rapa reference genome by single-molecule sequencing and chromosome conformation capture technologies.</title>
        <authorList>
            <person name="Zhang L."/>
            <person name="Cai X."/>
            <person name="Wu J."/>
            <person name="Liu M."/>
            <person name="Grob S."/>
            <person name="Cheng F."/>
            <person name="Liang J."/>
            <person name="Cai C."/>
            <person name="Liu Z."/>
            <person name="Liu B."/>
            <person name="Wang F."/>
            <person name="Li S."/>
            <person name="Liu F."/>
            <person name="Li X."/>
            <person name="Cheng L."/>
            <person name="Yang W."/>
            <person name="Li M.H."/>
            <person name="Grossniklaus U."/>
            <person name="Zheng H."/>
            <person name="Wang X."/>
        </authorList>
    </citation>
    <scope>NUCLEOTIDE SEQUENCE [LARGE SCALE GENOMIC DNA]</scope>
    <source>
        <strain evidence="2 3">cv. Chiifu-401-42</strain>
    </source>
</reference>
<dbReference type="OMA" id="RWIARVK"/>